<feature type="transmembrane region" description="Helical" evidence="2">
    <location>
        <begin position="189"/>
        <end position="208"/>
    </location>
</feature>
<dbReference type="Pfam" id="PF10708">
    <property type="entry name" value="DUF2510"/>
    <property type="match status" value="1"/>
</dbReference>
<dbReference type="Pfam" id="PF05901">
    <property type="entry name" value="Excalibur"/>
    <property type="match status" value="1"/>
</dbReference>
<feature type="region of interest" description="Disordered" evidence="1">
    <location>
        <begin position="152"/>
        <end position="180"/>
    </location>
</feature>
<feature type="region of interest" description="Disordered" evidence="1">
    <location>
        <begin position="1"/>
        <end position="90"/>
    </location>
</feature>
<dbReference type="InterPro" id="IPR018929">
    <property type="entry name" value="DUF2510"/>
</dbReference>
<feature type="region of interest" description="Disordered" evidence="1">
    <location>
        <begin position="109"/>
        <end position="137"/>
    </location>
</feature>
<feature type="transmembrane region" description="Helical" evidence="2">
    <location>
        <begin position="269"/>
        <end position="291"/>
    </location>
</feature>
<dbReference type="SMART" id="SM00894">
    <property type="entry name" value="Excalibur"/>
    <property type="match status" value="1"/>
</dbReference>
<dbReference type="AlphaFoldDB" id="A0A6I2F7Q5"/>
<feature type="region of interest" description="Disordered" evidence="1">
    <location>
        <begin position="589"/>
        <end position="613"/>
    </location>
</feature>
<evidence type="ECO:0000259" key="3">
    <source>
        <dbReference type="SMART" id="SM00894"/>
    </source>
</evidence>
<reference evidence="4 5" key="1">
    <citation type="submission" date="2019-10" db="EMBL/GenBank/DDBJ databases">
        <authorList>
            <person name="Nie G."/>
            <person name="Ming H."/>
            <person name="Yi B."/>
        </authorList>
    </citation>
    <scope>NUCLEOTIDE SEQUENCE [LARGE SCALE GENOMIC DNA]</scope>
    <source>
        <strain evidence="4 5">CFH 90414</strain>
    </source>
</reference>
<feature type="compositionally biased region" description="Low complexity" evidence="1">
    <location>
        <begin position="65"/>
        <end position="81"/>
    </location>
</feature>
<organism evidence="4 5">
    <name type="scientific">Agromyces agglutinans</name>
    <dbReference type="NCBI Taxonomy" id="2662258"/>
    <lineage>
        <taxon>Bacteria</taxon>
        <taxon>Bacillati</taxon>
        <taxon>Actinomycetota</taxon>
        <taxon>Actinomycetes</taxon>
        <taxon>Micrococcales</taxon>
        <taxon>Microbacteriaceae</taxon>
        <taxon>Agromyces</taxon>
    </lineage>
</organism>
<keyword evidence="2" id="KW-0812">Transmembrane</keyword>
<protein>
    <submittedName>
        <fullName evidence="4">DUF1524 domain-containing protein</fullName>
    </submittedName>
</protein>
<gene>
    <name evidence="4" type="ORF">GE115_02825</name>
</gene>
<dbReference type="EMBL" id="WJIF01000001">
    <property type="protein sequence ID" value="MRG58810.1"/>
    <property type="molecule type" value="Genomic_DNA"/>
</dbReference>
<feature type="region of interest" description="Disordered" evidence="1">
    <location>
        <begin position="291"/>
        <end position="333"/>
    </location>
</feature>
<dbReference type="Proteomes" id="UP000431080">
    <property type="component" value="Unassembled WGS sequence"/>
</dbReference>
<feature type="domain" description="Excalibur calcium-binding" evidence="3">
    <location>
        <begin position="577"/>
        <end position="613"/>
    </location>
</feature>
<feature type="compositionally biased region" description="Low complexity" evidence="1">
    <location>
        <begin position="1"/>
        <end position="31"/>
    </location>
</feature>
<feature type="compositionally biased region" description="Polar residues" evidence="1">
    <location>
        <begin position="293"/>
        <end position="304"/>
    </location>
</feature>
<dbReference type="PANTHER" id="PTHR24094">
    <property type="entry name" value="SECRETED PROTEIN"/>
    <property type="match status" value="1"/>
</dbReference>
<evidence type="ECO:0000313" key="5">
    <source>
        <dbReference type="Proteomes" id="UP000431080"/>
    </source>
</evidence>
<accession>A0A6I2F7Q5</accession>
<evidence type="ECO:0000256" key="2">
    <source>
        <dbReference type="SAM" id="Phobius"/>
    </source>
</evidence>
<dbReference type="InterPro" id="IPR011089">
    <property type="entry name" value="GmrSD_C"/>
</dbReference>
<keyword evidence="2" id="KW-1133">Transmembrane helix</keyword>
<dbReference type="PANTHER" id="PTHR24094:SF15">
    <property type="entry name" value="AMP-DEPENDENT SYNTHETASE_LIGASE DOMAIN-CONTAINING PROTEIN-RELATED"/>
    <property type="match status" value="1"/>
</dbReference>
<feature type="region of interest" description="Disordered" evidence="1">
    <location>
        <begin position="553"/>
        <end position="573"/>
    </location>
</feature>
<feature type="compositionally biased region" description="Pro residues" evidence="1">
    <location>
        <begin position="553"/>
        <end position="572"/>
    </location>
</feature>
<evidence type="ECO:0000313" key="4">
    <source>
        <dbReference type="EMBL" id="MRG58810.1"/>
    </source>
</evidence>
<keyword evidence="2" id="KW-0472">Membrane</keyword>
<evidence type="ECO:0000256" key="1">
    <source>
        <dbReference type="SAM" id="MobiDB-lite"/>
    </source>
</evidence>
<dbReference type="Pfam" id="PF07510">
    <property type="entry name" value="GmrSD_C"/>
    <property type="match status" value="1"/>
</dbReference>
<feature type="compositionally biased region" description="Low complexity" evidence="1">
    <location>
        <begin position="155"/>
        <end position="180"/>
    </location>
</feature>
<comment type="caution">
    <text evidence="4">The sequence shown here is derived from an EMBL/GenBank/DDBJ whole genome shotgun (WGS) entry which is preliminary data.</text>
</comment>
<proteinExistence type="predicted"/>
<dbReference type="InterPro" id="IPR008613">
    <property type="entry name" value="Excalibur_Ca-bd_domain"/>
</dbReference>
<sequence>MPTTLTSTPPHHSDGTATSRTRAAASTTGSRPPAHASIATDPPARLPGPANHPPPPSTTSGSRIATTTSSNSSSPTSNGAGPQNGIWCDLVPRSGGRIWSDRRRRAHSLNCDPVPERGEHVSAPTSPAGWYPDPDNSTTGQRYWDGTAWTEHRAPGSAAPQPAPASTATAHPTPSGTATATQANPFRRAIALLLTGVKRLLGLIGAWFRRLNVWGWLAFSVLAFLTLVLLPTVGAGGGLIWVGIIALVTGIYAFATKRPSWAAIAGRKAAAGVIAGGLIVTVLGGTAAAGASEPTTEARPSTAASAEPSPEPSRTPKPTPTPTGEPDAPETVAGYDGTAAVGVADSTATQGTALALLDTLPIKGRAPKTGYDREAGYGTAWLDVDSNGCDTRNDILARDLEPETKSGPCKVLTGTLTDPYTGKTIDFVRGNTTSLAVQIDHVVALMNSWETGAQQLTQAQRISLANDPINLFAVDGPTNSQKGAGDAATWLPPKKDFRCTYVARQVSVKATYGLWVTQAEHDAIANILTGCPDEPAVTSAFTPVAAPVVEPAPTPAPAPAPAPAPEPAPAPAPVDVYYENCDAVRAAGASPIRAGDPGYSRKLDRDGDGVGCE</sequence>
<feature type="transmembrane region" description="Helical" evidence="2">
    <location>
        <begin position="239"/>
        <end position="257"/>
    </location>
</feature>
<keyword evidence="5" id="KW-1185">Reference proteome</keyword>
<feature type="transmembrane region" description="Helical" evidence="2">
    <location>
        <begin position="213"/>
        <end position="233"/>
    </location>
</feature>
<feature type="compositionally biased region" description="Pro residues" evidence="1">
    <location>
        <begin position="309"/>
        <end position="323"/>
    </location>
</feature>
<feature type="compositionally biased region" description="Basic and acidic residues" evidence="1">
    <location>
        <begin position="599"/>
        <end position="613"/>
    </location>
</feature>
<feature type="compositionally biased region" description="Pro residues" evidence="1">
    <location>
        <begin position="44"/>
        <end position="57"/>
    </location>
</feature>
<name>A0A6I2F7Q5_9MICO</name>